<dbReference type="InterPro" id="IPR032179">
    <property type="entry name" value="Cry22Aa_Ig-like"/>
</dbReference>
<name>A0ABU3CBP8_9FLAO</name>
<keyword evidence="4" id="KW-1185">Reference proteome</keyword>
<dbReference type="EMBL" id="JAVRHQ010000016">
    <property type="protein sequence ID" value="MDT0643761.1"/>
    <property type="molecule type" value="Genomic_DNA"/>
</dbReference>
<evidence type="ECO:0000259" key="2">
    <source>
        <dbReference type="Pfam" id="PF16404"/>
    </source>
</evidence>
<evidence type="ECO:0000313" key="4">
    <source>
        <dbReference type="Proteomes" id="UP001262889"/>
    </source>
</evidence>
<dbReference type="Pfam" id="PF16404">
    <property type="entry name" value="BT_2262-like_C"/>
    <property type="match status" value="1"/>
</dbReference>
<dbReference type="InterPro" id="IPR032180">
    <property type="entry name" value="BT_2262-like_C"/>
</dbReference>
<protein>
    <submittedName>
        <fullName evidence="3">DUF5012 domain-containing protein</fullName>
    </submittedName>
</protein>
<evidence type="ECO:0000313" key="3">
    <source>
        <dbReference type="EMBL" id="MDT0643761.1"/>
    </source>
</evidence>
<reference evidence="3 4" key="1">
    <citation type="submission" date="2023-09" db="EMBL/GenBank/DDBJ databases">
        <authorList>
            <person name="Rey-Velasco X."/>
        </authorList>
    </citation>
    <scope>NUCLEOTIDE SEQUENCE [LARGE SCALE GENOMIC DNA]</scope>
    <source>
        <strain evidence="3 4">F363</strain>
    </source>
</reference>
<gene>
    <name evidence="3" type="ORF">RM553_13040</name>
</gene>
<dbReference type="RefSeq" id="WP_311535380.1">
    <property type="nucleotide sequence ID" value="NZ_JAVRHQ010000016.1"/>
</dbReference>
<organism evidence="3 4">
    <name type="scientific">Autumnicola tepida</name>
    <dbReference type="NCBI Taxonomy" id="3075595"/>
    <lineage>
        <taxon>Bacteria</taxon>
        <taxon>Pseudomonadati</taxon>
        <taxon>Bacteroidota</taxon>
        <taxon>Flavobacteriia</taxon>
        <taxon>Flavobacteriales</taxon>
        <taxon>Flavobacteriaceae</taxon>
        <taxon>Autumnicola</taxon>
    </lineage>
</organism>
<feature type="domain" description="Pesticidal crystal protein Cry22Aa Ig-like" evidence="1">
    <location>
        <begin position="37"/>
        <end position="111"/>
    </location>
</feature>
<evidence type="ECO:0000259" key="1">
    <source>
        <dbReference type="Pfam" id="PF16403"/>
    </source>
</evidence>
<comment type="caution">
    <text evidence="3">The sequence shown here is derived from an EMBL/GenBank/DDBJ whole genome shotgun (WGS) entry which is preliminary data.</text>
</comment>
<dbReference type="Gene3D" id="2.60.40.10">
    <property type="entry name" value="Immunoglobulins"/>
    <property type="match status" value="1"/>
</dbReference>
<dbReference type="Proteomes" id="UP001262889">
    <property type="component" value="Unassembled WGS sequence"/>
</dbReference>
<dbReference type="Pfam" id="PF16403">
    <property type="entry name" value="Bact_surface_Ig-like"/>
    <property type="match status" value="1"/>
</dbReference>
<feature type="domain" description="BT-2262-like C-terminal" evidence="2">
    <location>
        <begin position="120"/>
        <end position="236"/>
    </location>
</feature>
<sequence length="240" mass="25715">MKKIFLILNILALGMCASCDTEDTAGVSRITNFAVFNLEGDQEILLEKGEEYVEPGATAEEAGEPVEVSASSSGVFRGGELDTDVADIYNVFYTAVNQDGYEASATRTVVVADNGDLVEDISGLYRSTVVRDGTADPQYANMEYVLIWEKSDGTFEISDGIGGYYMFGRNYGVTYAARGATVTVNGLNDYSFGPAFSVGAFGGSAEITEMTVDPDAGTIDFTTVWDAGYSFAVHLEQVEL</sequence>
<dbReference type="InterPro" id="IPR013783">
    <property type="entry name" value="Ig-like_fold"/>
</dbReference>
<accession>A0ABU3CBP8</accession>
<proteinExistence type="predicted"/>